<accession>A0A816LWB0</accession>
<dbReference type="EMBL" id="CAJNRE010001911">
    <property type="protein sequence ID" value="CAF1961620.1"/>
    <property type="molecule type" value="Genomic_DNA"/>
</dbReference>
<evidence type="ECO:0000313" key="3">
    <source>
        <dbReference type="Proteomes" id="UP000663824"/>
    </source>
</evidence>
<evidence type="ECO:0000256" key="1">
    <source>
        <dbReference type="SAM" id="Phobius"/>
    </source>
</evidence>
<organism evidence="2 3">
    <name type="scientific">Rotaria magnacalcarata</name>
    <dbReference type="NCBI Taxonomy" id="392030"/>
    <lineage>
        <taxon>Eukaryota</taxon>
        <taxon>Metazoa</taxon>
        <taxon>Spiralia</taxon>
        <taxon>Gnathifera</taxon>
        <taxon>Rotifera</taxon>
        <taxon>Eurotatoria</taxon>
        <taxon>Bdelloidea</taxon>
        <taxon>Philodinida</taxon>
        <taxon>Philodinidae</taxon>
        <taxon>Rotaria</taxon>
    </lineage>
</organism>
<comment type="caution">
    <text evidence="2">The sequence shown here is derived from an EMBL/GenBank/DDBJ whole genome shotgun (WGS) entry which is preliminary data.</text>
</comment>
<sequence length="129" mass="15266">MLFMFLVFTLGWAPTYLIRLPSIPSNIVKTRSDFRLSLLSIYSLLMNLIIVYYKNSELRNHIRIRLELQPAEPIQKPTTANNKFNAMSTARIYFLLFYDWIHHSDHNAGFKSFMTRPWSPPVEVWKAEN</sequence>
<dbReference type="Proteomes" id="UP000663824">
    <property type="component" value="Unassembled WGS sequence"/>
</dbReference>
<keyword evidence="1" id="KW-0472">Membrane</keyword>
<evidence type="ECO:0000313" key="2">
    <source>
        <dbReference type="EMBL" id="CAF1961620.1"/>
    </source>
</evidence>
<name>A0A816LWB0_9BILA</name>
<dbReference type="AlphaFoldDB" id="A0A816LWB0"/>
<feature type="transmembrane region" description="Helical" evidence="1">
    <location>
        <begin position="35"/>
        <end position="53"/>
    </location>
</feature>
<protein>
    <submittedName>
        <fullName evidence="2">Uncharacterized protein</fullName>
    </submittedName>
</protein>
<keyword evidence="1" id="KW-0812">Transmembrane</keyword>
<gene>
    <name evidence="2" type="ORF">MBJ925_LOCUS6388</name>
</gene>
<reference evidence="2" key="1">
    <citation type="submission" date="2021-02" db="EMBL/GenBank/DDBJ databases">
        <authorList>
            <person name="Nowell W R."/>
        </authorList>
    </citation>
    <scope>NUCLEOTIDE SEQUENCE</scope>
</reference>
<keyword evidence="1" id="KW-1133">Transmembrane helix</keyword>
<proteinExistence type="predicted"/>